<dbReference type="Proteomes" id="UP001180020">
    <property type="component" value="Unassembled WGS sequence"/>
</dbReference>
<name>A0AAV9CRE6_ACOCL</name>
<evidence type="ECO:0000313" key="2">
    <source>
        <dbReference type="EMBL" id="KAK1290989.1"/>
    </source>
</evidence>
<feature type="compositionally biased region" description="Polar residues" evidence="1">
    <location>
        <begin position="88"/>
        <end position="97"/>
    </location>
</feature>
<proteinExistence type="predicted"/>
<evidence type="ECO:0000256" key="1">
    <source>
        <dbReference type="SAM" id="MobiDB-lite"/>
    </source>
</evidence>
<dbReference type="EMBL" id="JAUJYO010000018">
    <property type="protein sequence ID" value="KAK1290989.1"/>
    <property type="molecule type" value="Genomic_DNA"/>
</dbReference>
<reference evidence="2" key="1">
    <citation type="journal article" date="2023" name="Nat. Commun.">
        <title>Diploid and tetraploid genomes of Acorus and the evolution of monocots.</title>
        <authorList>
            <person name="Ma L."/>
            <person name="Liu K.W."/>
            <person name="Li Z."/>
            <person name="Hsiao Y.Y."/>
            <person name="Qi Y."/>
            <person name="Fu T."/>
            <person name="Tang G.D."/>
            <person name="Zhang D."/>
            <person name="Sun W.H."/>
            <person name="Liu D.K."/>
            <person name="Li Y."/>
            <person name="Chen G.Z."/>
            <person name="Liu X.D."/>
            <person name="Liao X.Y."/>
            <person name="Jiang Y.T."/>
            <person name="Yu X."/>
            <person name="Hao Y."/>
            <person name="Huang J."/>
            <person name="Zhao X.W."/>
            <person name="Ke S."/>
            <person name="Chen Y.Y."/>
            <person name="Wu W.L."/>
            <person name="Hsu J.L."/>
            <person name="Lin Y.F."/>
            <person name="Huang M.D."/>
            <person name="Li C.Y."/>
            <person name="Huang L."/>
            <person name="Wang Z.W."/>
            <person name="Zhao X."/>
            <person name="Zhong W.Y."/>
            <person name="Peng D.H."/>
            <person name="Ahmad S."/>
            <person name="Lan S."/>
            <person name="Zhang J.S."/>
            <person name="Tsai W.C."/>
            <person name="Van de Peer Y."/>
            <person name="Liu Z.J."/>
        </authorList>
    </citation>
    <scope>NUCLEOTIDE SEQUENCE</scope>
    <source>
        <strain evidence="2">CP</strain>
    </source>
</reference>
<dbReference type="PANTHER" id="PTHR36388:SF1">
    <property type="entry name" value="OS02G0469000 PROTEIN"/>
    <property type="match status" value="1"/>
</dbReference>
<evidence type="ECO:0000313" key="3">
    <source>
        <dbReference type="Proteomes" id="UP001180020"/>
    </source>
</evidence>
<feature type="region of interest" description="Disordered" evidence="1">
    <location>
        <begin position="88"/>
        <end position="109"/>
    </location>
</feature>
<protein>
    <submittedName>
        <fullName evidence="2">Uncharacterized protein</fullName>
    </submittedName>
</protein>
<accession>A0AAV9CRE6</accession>
<sequence length="225" mass="24456">MDASKVSWYLPVANTIPLSAIPAMAEEGDIWQTVVSSVVSTSGGSIMENDCSHEDEAWVDSCLAQDAELSDETWNSLKEALLDIISSQTTVAPNNEPSPADGDTMSEGNDNPALIEDEHVETDVALRYIKDDFIPHPLADNVDSDSEDDTGPMSDIGSTENIFRVWDLEIPEEEEDELVKQLNKALGETSTDAPAPKLGDLSTSQYKIDDLVDGLADLSLKPWND</sequence>
<comment type="caution">
    <text evidence="2">The sequence shown here is derived from an EMBL/GenBank/DDBJ whole genome shotgun (WGS) entry which is preliminary data.</text>
</comment>
<reference evidence="2" key="2">
    <citation type="submission" date="2023-06" db="EMBL/GenBank/DDBJ databases">
        <authorList>
            <person name="Ma L."/>
            <person name="Liu K.-W."/>
            <person name="Li Z."/>
            <person name="Hsiao Y.-Y."/>
            <person name="Qi Y."/>
            <person name="Fu T."/>
            <person name="Tang G."/>
            <person name="Zhang D."/>
            <person name="Sun W.-H."/>
            <person name="Liu D.-K."/>
            <person name="Li Y."/>
            <person name="Chen G.-Z."/>
            <person name="Liu X.-D."/>
            <person name="Liao X.-Y."/>
            <person name="Jiang Y.-T."/>
            <person name="Yu X."/>
            <person name="Hao Y."/>
            <person name="Huang J."/>
            <person name="Zhao X.-W."/>
            <person name="Ke S."/>
            <person name="Chen Y.-Y."/>
            <person name="Wu W.-L."/>
            <person name="Hsu J.-L."/>
            <person name="Lin Y.-F."/>
            <person name="Huang M.-D."/>
            <person name="Li C.-Y."/>
            <person name="Huang L."/>
            <person name="Wang Z.-W."/>
            <person name="Zhao X."/>
            <person name="Zhong W.-Y."/>
            <person name="Peng D.-H."/>
            <person name="Ahmad S."/>
            <person name="Lan S."/>
            <person name="Zhang J.-S."/>
            <person name="Tsai W.-C."/>
            <person name="Van De Peer Y."/>
            <person name="Liu Z.-J."/>
        </authorList>
    </citation>
    <scope>NUCLEOTIDE SEQUENCE</scope>
    <source>
        <strain evidence="2">CP</strain>
        <tissue evidence="2">Leaves</tissue>
    </source>
</reference>
<keyword evidence="3" id="KW-1185">Reference proteome</keyword>
<dbReference type="AlphaFoldDB" id="A0AAV9CRE6"/>
<dbReference type="PANTHER" id="PTHR36388">
    <property type="entry name" value="OS02G0469000 PROTEIN"/>
    <property type="match status" value="1"/>
</dbReference>
<gene>
    <name evidence="2" type="ORF">QJS10_CPB18g00021</name>
</gene>
<organism evidence="2 3">
    <name type="scientific">Acorus calamus</name>
    <name type="common">Sweet flag</name>
    <dbReference type="NCBI Taxonomy" id="4465"/>
    <lineage>
        <taxon>Eukaryota</taxon>
        <taxon>Viridiplantae</taxon>
        <taxon>Streptophyta</taxon>
        <taxon>Embryophyta</taxon>
        <taxon>Tracheophyta</taxon>
        <taxon>Spermatophyta</taxon>
        <taxon>Magnoliopsida</taxon>
        <taxon>Liliopsida</taxon>
        <taxon>Acoraceae</taxon>
        <taxon>Acorus</taxon>
    </lineage>
</organism>